<proteinExistence type="predicted"/>
<keyword evidence="3" id="KW-1185">Reference proteome</keyword>
<sequence length="179" mass="19430">MHLSGSMFDAGNMYWGMTSTSSGWQSTSNWRRCEMSTRKDDVLPTTSIGEGTSYVAHDDGLDDESDADPSREADLDGAEIALFSEPEPVPTIPNDVEGDSSLVQLSERVVVLPIVDLVVGVGRVTHLDKIMTAAVFASPIEEVFEPRKVIGIGRKKSSLMAPRVIPHTTTAYRSTVDSE</sequence>
<evidence type="ECO:0000256" key="1">
    <source>
        <dbReference type="SAM" id="MobiDB-lite"/>
    </source>
</evidence>
<dbReference type="OrthoDB" id="1660026at2759"/>
<gene>
    <name evidence="2" type="ORF">J1N35_004157</name>
</gene>
<dbReference type="AlphaFoldDB" id="A0A9D3WC94"/>
<comment type="caution">
    <text evidence="2">The sequence shown here is derived from an EMBL/GenBank/DDBJ whole genome shotgun (WGS) entry which is preliminary data.</text>
</comment>
<feature type="region of interest" description="Disordered" evidence="1">
    <location>
        <begin position="42"/>
        <end position="72"/>
    </location>
</feature>
<protein>
    <submittedName>
        <fullName evidence="2">Uncharacterized protein</fullName>
    </submittedName>
</protein>
<evidence type="ECO:0000313" key="3">
    <source>
        <dbReference type="Proteomes" id="UP000828251"/>
    </source>
</evidence>
<accession>A0A9D3WC94</accession>
<name>A0A9D3WC94_9ROSI</name>
<evidence type="ECO:0000313" key="2">
    <source>
        <dbReference type="EMBL" id="KAH1120997.1"/>
    </source>
</evidence>
<reference evidence="2 3" key="1">
    <citation type="journal article" date="2021" name="Plant Biotechnol. J.">
        <title>Multi-omics assisted identification of the key and species-specific regulatory components of drought-tolerant mechanisms in Gossypium stocksii.</title>
        <authorList>
            <person name="Yu D."/>
            <person name="Ke L."/>
            <person name="Zhang D."/>
            <person name="Wu Y."/>
            <person name="Sun Y."/>
            <person name="Mei J."/>
            <person name="Sun J."/>
            <person name="Sun Y."/>
        </authorList>
    </citation>
    <scope>NUCLEOTIDE SEQUENCE [LARGE SCALE GENOMIC DNA]</scope>
    <source>
        <strain evidence="3">cv. E1</strain>
        <tissue evidence="2">Leaf</tissue>
    </source>
</reference>
<dbReference type="EMBL" id="JAIQCV010000002">
    <property type="protein sequence ID" value="KAH1120997.1"/>
    <property type="molecule type" value="Genomic_DNA"/>
</dbReference>
<dbReference type="Proteomes" id="UP000828251">
    <property type="component" value="Unassembled WGS sequence"/>
</dbReference>
<organism evidence="2 3">
    <name type="scientific">Gossypium stocksii</name>
    <dbReference type="NCBI Taxonomy" id="47602"/>
    <lineage>
        <taxon>Eukaryota</taxon>
        <taxon>Viridiplantae</taxon>
        <taxon>Streptophyta</taxon>
        <taxon>Embryophyta</taxon>
        <taxon>Tracheophyta</taxon>
        <taxon>Spermatophyta</taxon>
        <taxon>Magnoliopsida</taxon>
        <taxon>eudicotyledons</taxon>
        <taxon>Gunneridae</taxon>
        <taxon>Pentapetalae</taxon>
        <taxon>rosids</taxon>
        <taxon>malvids</taxon>
        <taxon>Malvales</taxon>
        <taxon>Malvaceae</taxon>
        <taxon>Malvoideae</taxon>
        <taxon>Gossypium</taxon>
    </lineage>
</organism>